<dbReference type="InterPro" id="IPR011009">
    <property type="entry name" value="Kinase-like_dom_sf"/>
</dbReference>
<evidence type="ECO:0000256" key="13">
    <source>
        <dbReference type="ARBA" id="ARBA00023180"/>
    </source>
</evidence>
<dbReference type="CDD" id="cd00192">
    <property type="entry name" value="PTKc"/>
    <property type="match status" value="1"/>
</dbReference>
<evidence type="ECO:0000256" key="7">
    <source>
        <dbReference type="ARBA" id="ARBA00022777"/>
    </source>
</evidence>
<dbReference type="EC" id="2.7.10.1" evidence="2"/>
<evidence type="ECO:0000256" key="3">
    <source>
        <dbReference type="ARBA" id="ARBA00022679"/>
    </source>
</evidence>
<keyword evidence="4 17" id="KW-0812">Transmembrane</keyword>
<dbReference type="PROSITE" id="PS00107">
    <property type="entry name" value="PROTEIN_KINASE_ATP"/>
    <property type="match status" value="1"/>
</dbReference>
<dbReference type="AlphaFoldDB" id="A0AAV8Y6A0"/>
<evidence type="ECO:0000256" key="14">
    <source>
        <dbReference type="ARBA" id="ARBA00051243"/>
    </source>
</evidence>
<keyword evidence="13" id="KW-0325">Glycoprotein</keyword>
<dbReference type="InterPro" id="IPR017441">
    <property type="entry name" value="Protein_kinase_ATP_BS"/>
</dbReference>
<dbReference type="InterPro" id="IPR020635">
    <property type="entry name" value="Tyr_kinase_cat_dom"/>
</dbReference>
<evidence type="ECO:0000256" key="11">
    <source>
        <dbReference type="ARBA" id="ARBA00023137"/>
    </source>
</evidence>
<keyword evidence="5" id="KW-0732">Signal</keyword>
<evidence type="ECO:0000259" key="18">
    <source>
        <dbReference type="PROSITE" id="PS50011"/>
    </source>
</evidence>
<evidence type="ECO:0000256" key="5">
    <source>
        <dbReference type="ARBA" id="ARBA00022729"/>
    </source>
</evidence>
<evidence type="ECO:0000256" key="6">
    <source>
        <dbReference type="ARBA" id="ARBA00022741"/>
    </source>
</evidence>
<dbReference type="GO" id="GO:0007169">
    <property type="term" value="P:cell surface receptor protein tyrosine kinase signaling pathway"/>
    <property type="evidence" value="ECO:0007669"/>
    <property type="project" value="TreeGrafter"/>
</dbReference>
<feature type="region of interest" description="Disordered" evidence="16">
    <location>
        <begin position="1"/>
        <end position="23"/>
    </location>
</feature>
<evidence type="ECO:0000256" key="4">
    <source>
        <dbReference type="ARBA" id="ARBA00022692"/>
    </source>
</evidence>
<dbReference type="GO" id="GO:1902533">
    <property type="term" value="P:positive regulation of intracellular signal transduction"/>
    <property type="evidence" value="ECO:0007669"/>
    <property type="project" value="UniProtKB-ARBA"/>
</dbReference>
<dbReference type="GO" id="GO:0043235">
    <property type="term" value="C:receptor complex"/>
    <property type="evidence" value="ECO:0007669"/>
    <property type="project" value="TreeGrafter"/>
</dbReference>
<dbReference type="SUPFAM" id="SSF56112">
    <property type="entry name" value="Protein kinase-like (PK-like)"/>
    <property type="match status" value="1"/>
</dbReference>
<dbReference type="InterPro" id="IPR000719">
    <property type="entry name" value="Prot_kinase_dom"/>
</dbReference>
<comment type="caution">
    <text evidence="19">The sequence shown here is derived from an EMBL/GenBank/DDBJ whole genome shotgun (WGS) entry which is preliminary data.</text>
</comment>
<dbReference type="PRINTS" id="PR00109">
    <property type="entry name" value="TYRKINASE"/>
</dbReference>
<keyword evidence="10 17" id="KW-0472">Membrane</keyword>
<evidence type="ECO:0000256" key="15">
    <source>
        <dbReference type="PROSITE-ProRule" id="PRU10141"/>
    </source>
</evidence>
<evidence type="ECO:0000256" key="10">
    <source>
        <dbReference type="ARBA" id="ARBA00023136"/>
    </source>
</evidence>
<keyword evidence="7" id="KW-0418">Kinase</keyword>
<dbReference type="InterPro" id="IPR001245">
    <property type="entry name" value="Ser-Thr/Tyr_kinase_cat_dom"/>
</dbReference>
<accession>A0AAV8Y6A0</accession>
<dbReference type="FunFam" id="1.10.510.10:FF:000190">
    <property type="entry name" value="Proto-oncogene tyrosine-protein kinase receptor Ret"/>
    <property type="match status" value="1"/>
</dbReference>
<comment type="subcellular location">
    <subcellularLocation>
        <location evidence="1">Membrane</location>
        <topology evidence="1">Single-pass type I membrane protein</topology>
    </subcellularLocation>
</comment>
<evidence type="ECO:0000256" key="12">
    <source>
        <dbReference type="ARBA" id="ARBA00023170"/>
    </source>
</evidence>
<dbReference type="SMART" id="SM00219">
    <property type="entry name" value="TyrKc"/>
    <property type="match status" value="1"/>
</dbReference>
<dbReference type="InterPro" id="IPR050122">
    <property type="entry name" value="RTK"/>
</dbReference>
<evidence type="ECO:0000256" key="8">
    <source>
        <dbReference type="ARBA" id="ARBA00022840"/>
    </source>
</evidence>
<keyword evidence="9 17" id="KW-1133">Transmembrane helix</keyword>
<dbReference type="InterPro" id="IPR036116">
    <property type="entry name" value="FN3_sf"/>
</dbReference>
<dbReference type="Gene3D" id="2.60.40.10">
    <property type="entry name" value="Immunoglobulins"/>
    <property type="match status" value="1"/>
</dbReference>
<dbReference type="Gene3D" id="3.30.200.20">
    <property type="entry name" value="Phosphorylase Kinase, domain 1"/>
    <property type="match status" value="1"/>
</dbReference>
<keyword evidence="11" id="KW-0829">Tyrosine-protein kinase</keyword>
<evidence type="ECO:0000313" key="20">
    <source>
        <dbReference type="Proteomes" id="UP001162162"/>
    </source>
</evidence>
<proteinExistence type="predicted"/>
<dbReference type="InterPro" id="IPR008266">
    <property type="entry name" value="Tyr_kinase_AS"/>
</dbReference>
<sequence>MNKDNGPIPTSPRFALINKDTPETPRDLATEETVVDGSNANNPLYDVELSWSQPRFSPDFYTAYLFIYSENKTLSLNITGNSTSALYKDVALGIYYEVTLVAISRKGRSLPATLYRYLNSTASPLAPKKSTISTEVILIVVFPFIIVGLALMVLCNQCLVKRIRTNYFKQSEEKDVSAVNYTITEPSVREQDDEWEIQIEKLIIKDVLGEGAFGVVRRGCIITENENVEVAIKMLRDNPTQDELKQFYQEIDIMKSVPPHPHLVSLIGCITRANKWPLLVVEYCSKGDLQSYLRSAWDKLTNPSVFGRVEVPNTKYASNILYDLQAVCIEKNIPQPKDLISFARQIALGMEYLSSLKVIHRDLAARNVLVCENNAIKISDFGLSRDVYHNNVYCKTTGGKVPIRWLALESVTHQIYTTQSDVWSFGILLWEIVTLGSTPYPGVATEDLLLLLKGGYRMERPSNCSDEMYVLIQLERNEKGAFFSQIIYL</sequence>
<feature type="transmembrane region" description="Helical" evidence="17">
    <location>
        <begin position="136"/>
        <end position="154"/>
    </location>
</feature>
<keyword evidence="12" id="KW-0675">Receptor</keyword>
<gene>
    <name evidence="19" type="ORF">NQ318_014439</name>
</gene>
<organism evidence="19 20">
    <name type="scientific">Aromia moschata</name>
    <dbReference type="NCBI Taxonomy" id="1265417"/>
    <lineage>
        <taxon>Eukaryota</taxon>
        <taxon>Metazoa</taxon>
        <taxon>Ecdysozoa</taxon>
        <taxon>Arthropoda</taxon>
        <taxon>Hexapoda</taxon>
        <taxon>Insecta</taxon>
        <taxon>Pterygota</taxon>
        <taxon>Neoptera</taxon>
        <taxon>Endopterygota</taxon>
        <taxon>Coleoptera</taxon>
        <taxon>Polyphaga</taxon>
        <taxon>Cucujiformia</taxon>
        <taxon>Chrysomeloidea</taxon>
        <taxon>Cerambycidae</taxon>
        <taxon>Cerambycinae</taxon>
        <taxon>Callichromatini</taxon>
        <taxon>Aromia</taxon>
    </lineage>
</organism>
<dbReference type="Gene3D" id="1.10.510.10">
    <property type="entry name" value="Transferase(Phosphotransferase) domain 1"/>
    <property type="match status" value="1"/>
</dbReference>
<dbReference type="PROSITE" id="PS00109">
    <property type="entry name" value="PROTEIN_KINASE_TYR"/>
    <property type="match status" value="1"/>
</dbReference>
<evidence type="ECO:0000256" key="2">
    <source>
        <dbReference type="ARBA" id="ARBA00011902"/>
    </source>
</evidence>
<evidence type="ECO:0000256" key="16">
    <source>
        <dbReference type="SAM" id="MobiDB-lite"/>
    </source>
</evidence>
<dbReference type="PANTHER" id="PTHR24416:SF620">
    <property type="entry name" value="TYROSINE-PROTEIN KINASE RECEPTOR TORSO"/>
    <property type="match status" value="1"/>
</dbReference>
<name>A0AAV8Y6A0_9CUCU</name>
<feature type="binding site" evidence="15">
    <location>
        <position position="233"/>
    </location>
    <ligand>
        <name>ATP</name>
        <dbReference type="ChEBI" id="CHEBI:30616"/>
    </ligand>
</feature>
<dbReference type="PANTHER" id="PTHR24416">
    <property type="entry name" value="TYROSINE-PROTEIN KINASE RECEPTOR"/>
    <property type="match status" value="1"/>
</dbReference>
<dbReference type="PROSITE" id="PS50011">
    <property type="entry name" value="PROTEIN_KINASE_DOM"/>
    <property type="match status" value="1"/>
</dbReference>
<dbReference type="GO" id="GO:0004714">
    <property type="term" value="F:transmembrane receptor protein tyrosine kinase activity"/>
    <property type="evidence" value="ECO:0007669"/>
    <property type="project" value="UniProtKB-EC"/>
</dbReference>
<dbReference type="Proteomes" id="UP001162162">
    <property type="component" value="Unassembled WGS sequence"/>
</dbReference>
<evidence type="ECO:0000256" key="1">
    <source>
        <dbReference type="ARBA" id="ARBA00004479"/>
    </source>
</evidence>
<keyword evidence="6 15" id="KW-0547">Nucleotide-binding</keyword>
<dbReference type="InterPro" id="IPR013783">
    <property type="entry name" value="Ig-like_fold"/>
</dbReference>
<evidence type="ECO:0000313" key="19">
    <source>
        <dbReference type="EMBL" id="KAJ8946451.1"/>
    </source>
</evidence>
<keyword evidence="20" id="KW-1185">Reference proteome</keyword>
<dbReference type="Pfam" id="PF07714">
    <property type="entry name" value="PK_Tyr_Ser-Thr"/>
    <property type="match status" value="1"/>
</dbReference>
<keyword evidence="8 15" id="KW-0067">ATP-binding</keyword>
<feature type="domain" description="Protein kinase" evidence="18">
    <location>
        <begin position="202"/>
        <end position="489"/>
    </location>
</feature>
<evidence type="ECO:0000256" key="9">
    <source>
        <dbReference type="ARBA" id="ARBA00022989"/>
    </source>
</evidence>
<dbReference type="GO" id="GO:0005524">
    <property type="term" value="F:ATP binding"/>
    <property type="evidence" value="ECO:0007669"/>
    <property type="project" value="UniProtKB-UniRule"/>
</dbReference>
<dbReference type="SUPFAM" id="SSF49265">
    <property type="entry name" value="Fibronectin type III"/>
    <property type="match status" value="1"/>
</dbReference>
<evidence type="ECO:0000256" key="17">
    <source>
        <dbReference type="SAM" id="Phobius"/>
    </source>
</evidence>
<protein>
    <recommendedName>
        <fullName evidence="2">receptor protein-tyrosine kinase</fullName>
        <ecNumber evidence="2">2.7.10.1</ecNumber>
    </recommendedName>
</protein>
<dbReference type="EMBL" id="JAPWTK010000186">
    <property type="protein sequence ID" value="KAJ8946451.1"/>
    <property type="molecule type" value="Genomic_DNA"/>
</dbReference>
<dbReference type="GO" id="GO:0005886">
    <property type="term" value="C:plasma membrane"/>
    <property type="evidence" value="ECO:0007669"/>
    <property type="project" value="TreeGrafter"/>
</dbReference>
<comment type="catalytic activity">
    <reaction evidence="14">
        <text>L-tyrosyl-[protein] + ATP = O-phospho-L-tyrosyl-[protein] + ADP + H(+)</text>
        <dbReference type="Rhea" id="RHEA:10596"/>
        <dbReference type="Rhea" id="RHEA-COMP:10136"/>
        <dbReference type="Rhea" id="RHEA-COMP:20101"/>
        <dbReference type="ChEBI" id="CHEBI:15378"/>
        <dbReference type="ChEBI" id="CHEBI:30616"/>
        <dbReference type="ChEBI" id="CHEBI:46858"/>
        <dbReference type="ChEBI" id="CHEBI:61978"/>
        <dbReference type="ChEBI" id="CHEBI:456216"/>
        <dbReference type="EC" id="2.7.10.1"/>
    </reaction>
</comment>
<reference evidence="19" key="1">
    <citation type="journal article" date="2023" name="Insect Mol. Biol.">
        <title>Genome sequencing provides insights into the evolution of gene families encoding plant cell wall-degrading enzymes in longhorned beetles.</title>
        <authorList>
            <person name="Shin N.R."/>
            <person name="Okamura Y."/>
            <person name="Kirsch R."/>
            <person name="Pauchet Y."/>
        </authorList>
    </citation>
    <scope>NUCLEOTIDE SEQUENCE</scope>
    <source>
        <strain evidence="19">AMC_N1</strain>
    </source>
</reference>
<keyword evidence="3" id="KW-0808">Transferase</keyword>